<feature type="region of interest" description="Disordered" evidence="1">
    <location>
        <begin position="654"/>
        <end position="673"/>
    </location>
</feature>
<dbReference type="PANTHER" id="PTHR22696:SF1">
    <property type="entry name" value="E3 UBIQUITIN-PROTEIN LIGASE RNF26"/>
    <property type="match status" value="1"/>
</dbReference>
<feature type="transmembrane region" description="Helical" evidence="2">
    <location>
        <begin position="392"/>
        <end position="411"/>
    </location>
</feature>
<dbReference type="AlphaFoldDB" id="A0AAI8VBE3"/>
<dbReference type="EMBL" id="CAUWAG010000003">
    <property type="protein sequence ID" value="CAJ2501879.1"/>
    <property type="molecule type" value="Genomic_DNA"/>
</dbReference>
<evidence type="ECO:0000256" key="2">
    <source>
        <dbReference type="SAM" id="Phobius"/>
    </source>
</evidence>
<dbReference type="PANTHER" id="PTHR22696">
    <property type="entry name" value="E3 UBIQUITIN-PROTEIN LIGASE RNF26"/>
    <property type="match status" value="1"/>
</dbReference>
<feature type="compositionally biased region" description="Basic and acidic residues" evidence="1">
    <location>
        <begin position="661"/>
        <end position="672"/>
    </location>
</feature>
<dbReference type="Gene3D" id="3.30.40.10">
    <property type="entry name" value="Zinc/RING finger domain, C3HC4 (zinc finger)"/>
    <property type="match status" value="1"/>
</dbReference>
<dbReference type="GO" id="GO:0006511">
    <property type="term" value="P:ubiquitin-dependent protein catabolic process"/>
    <property type="evidence" value="ECO:0007669"/>
    <property type="project" value="TreeGrafter"/>
</dbReference>
<evidence type="ECO:0000256" key="1">
    <source>
        <dbReference type="SAM" id="MobiDB-lite"/>
    </source>
</evidence>
<protein>
    <submittedName>
        <fullName evidence="3">Uu.00g047320.m01.CDS01</fullName>
    </submittedName>
</protein>
<comment type="caution">
    <text evidence="3">The sequence shown here is derived from an EMBL/GenBank/DDBJ whole genome shotgun (WGS) entry which is preliminary data.</text>
</comment>
<feature type="transmembrane region" description="Helical" evidence="2">
    <location>
        <begin position="431"/>
        <end position="456"/>
    </location>
</feature>
<feature type="region of interest" description="Disordered" evidence="1">
    <location>
        <begin position="579"/>
        <end position="601"/>
    </location>
</feature>
<keyword evidence="4" id="KW-1185">Reference proteome</keyword>
<dbReference type="InterPro" id="IPR013083">
    <property type="entry name" value="Znf_RING/FYVE/PHD"/>
</dbReference>
<keyword evidence="2" id="KW-1133">Transmembrane helix</keyword>
<feature type="region of interest" description="Disordered" evidence="1">
    <location>
        <begin position="771"/>
        <end position="792"/>
    </location>
</feature>
<gene>
    <name evidence="3" type="ORF">KHLLAP_LOCUS2347</name>
</gene>
<keyword evidence="2" id="KW-0472">Membrane</keyword>
<reference evidence="3" key="1">
    <citation type="submission" date="2023-10" db="EMBL/GenBank/DDBJ databases">
        <authorList>
            <person name="Hackl T."/>
        </authorList>
    </citation>
    <scope>NUCLEOTIDE SEQUENCE</scope>
</reference>
<keyword evidence="2" id="KW-0812">Transmembrane</keyword>
<dbReference type="GO" id="GO:0016567">
    <property type="term" value="P:protein ubiquitination"/>
    <property type="evidence" value="ECO:0007669"/>
    <property type="project" value="TreeGrafter"/>
</dbReference>
<dbReference type="Proteomes" id="UP001295740">
    <property type="component" value="Unassembled WGS sequence"/>
</dbReference>
<feature type="transmembrane region" description="Helical" evidence="2">
    <location>
        <begin position="360"/>
        <end position="380"/>
    </location>
</feature>
<dbReference type="CDD" id="cd16616">
    <property type="entry name" value="mRING-HC-C4C4_Asi1p-like"/>
    <property type="match status" value="1"/>
</dbReference>
<dbReference type="GO" id="GO:0061630">
    <property type="term" value="F:ubiquitin protein ligase activity"/>
    <property type="evidence" value="ECO:0007669"/>
    <property type="project" value="TreeGrafter"/>
</dbReference>
<accession>A0AAI8VBE3</accession>
<evidence type="ECO:0000313" key="3">
    <source>
        <dbReference type="EMBL" id="CAJ2501879.1"/>
    </source>
</evidence>
<feature type="transmembrane region" description="Helical" evidence="2">
    <location>
        <begin position="136"/>
        <end position="155"/>
    </location>
</feature>
<evidence type="ECO:0000313" key="4">
    <source>
        <dbReference type="Proteomes" id="UP001295740"/>
    </source>
</evidence>
<proteinExistence type="predicted"/>
<organism evidence="3 4">
    <name type="scientific">Anthostomella pinea</name>
    <dbReference type="NCBI Taxonomy" id="933095"/>
    <lineage>
        <taxon>Eukaryota</taxon>
        <taxon>Fungi</taxon>
        <taxon>Dikarya</taxon>
        <taxon>Ascomycota</taxon>
        <taxon>Pezizomycotina</taxon>
        <taxon>Sordariomycetes</taxon>
        <taxon>Xylariomycetidae</taxon>
        <taxon>Xylariales</taxon>
        <taxon>Xylariaceae</taxon>
        <taxon>Anthostomella</taxon>
    </lineage>
</organism>
<feature type="compositionally biased region" description="Polar residues" evidence="1">
    <location>
        <begin position="781"/>
        <end position="792"/>
    </location>
</feature>
<sequence length="959" mass="106499">MASPGAALAPAPTAFDNAGVWHNITSWTVQHLRHSVNVTRYAPSLEDLILAGPRILTRLGSIISFPDAIDGFGQRVIPDPTGSGDYFLTTTTAEMAADVSEVAANLANVLDDDQDPAAMVSRFSMEGGGAKGLGSVFSYATSKWALCCIAMAIILNRTHIFAASRRRLRLTWPIRVLLRVLPIVLFVYQARQLLQAIQCQTSPDFAEMRWGNSAKTSDLMFAHPGGYLHGLSSTLLFGATDYDSCRAINMIPSNNQDFSNELRGSLSQLWPLFGTLCLSQFLETISCSVQGRLVAVETGMTLFEHSLAFAEADSSISNQLGWGIFSSGSTSNVTFQQASGANIAISRSMIMKRVNTPPEVLLVAFISAMSHITSHVLGIFDLQSRFRLFSTGFWAICFMGSLFAEALNFSLDDPSNMGLFRFPTVCIIGFIPHVMVLAGIMVCFTIYSLALVLAALEPPDSQNDGLPLTFSERVLRAHENMQANVSLADIRISRALDFYTALLRTGFGVITMASEAVYLNEDRNVNLKRHTWLEEERYRELESLRTQWASGLGASRYDSVGTIGMVPIKDDQIGASTGYARERAAQSVPKSRVGDRRSRDGVGAAERSSRWLLALEFLMNINRLLLRWSAFIMLKGLARIGITRRPSFLVYLSRGPVQGEPDEKQSGTDSKTRARLGRHGRYAMLLNDENVDVEAEVRRRLERSPDTANIAEKELDTRLYDSWKHEGLWGTVDTSGDWEPNDSDDEWDTTSMIHSVVGDNDLEERDRWIDKDDKSEAEGQRTPTQGSFSFSRETTPLDQLIDMKDLARLLHPTSPDDTRQAHTLAAHLTSDRIVTRAQFARMQHNERGRLLTTGADSRRRHAAQYASGNRKLSDDEEAKLLEQLMIARRNEVANAALPNGNDDGPQCVVCHSAPRKIIVWPCRCLSLCDECRVTLAMNNFDKCVCCRREVISFSRIYVP</sequence>
<name>A0AAI8VBE3_9PEZI</name>
<dbReference type="Pfam" id="PF13920">
    <property type="entry name" value="zf-C3HC4_3"/>
    <property type="match status" value="1"/>
</dbReference>